<gene>
    <name evidence="2" type="ORF">RHGRI_022386</name>
</gene>
<evidence type="ECO:0000256" key="1">
    <source>
        <dbReference type="SAM" id="MobiDB-lite"/>
    </source>
</evidence>
<evidence type="ECO:0000313" key="3">
    <source>
        <dbReference type="Proteomes" id="UP000823749"/>
    </source>
</evidence>
<reference evidence="2" key="1">
    <citation type="submission" date="2020-08" db="EMBL/GenBank/DDBJ databases">
        <title>Plant Genome Project.</title>
        <authorList>
            <person name="Zhang R.-G."/>
        </authorList>
    </citation>
    <scope>NUCLEOTIDE SEQUENCE</scope>
    <source>
        <strain evidence="2">WSP0</strain>
        <tissue evidence="2">Leaf</tissue>
    </source>
</reference>
<evidence type="ECO:0000313" key="2">
    <source>
        <dbReference type="EMBL" id="KAG5534242.1"/>
    </source>
</evidence>
<name>A0AAV6J372_9ERIC</name>
<sequence length="140" mass="15405">MSDSGDFHRIPFQSPPRPPENYQRDPLLNLSAVRSRMDSLQRFLSDSVNRNHLIGKDQMEMVSTEISAAIHQIIVNGAALLASTAQINRASSDLKFLPVDLPDVETKASVSAVNRSSVVKDATTDLQVPGNFGDLELKFQ</sequence>
<dbReference type="AlphaFoldDB" id="A0AAV6J372"/>
<keyword evidence="3" id="KW-1185">Reference proteome</keyword>
<accession>A0AAV6J372</accession>
<dbReference type="EMBL" id="JACTNZ010000008">
    <property type="protein sequence ID" value="KAG5534242.1"/>
    <property type="molecule type" value="Genomic_DNA"/>
</dbReference>
<dbReference type="Proteomes" id="UP000823749">
    <property type="component" value="Chromosome 8"/>
</dbReference>
<organism evidence="2 3">
    <name type="scientific">Rhododendron griersonianum</name>
    <dbReference type="NCBI Taxonomy" id="479676"/>
    <lineage>
        <taxon>Eukaryota</taxon>
        <taxon>Viridiplantae</taxon>
        <taxon>Streptophyta</taxon>
        <taxon>Embryophyta</taxon>
        <taxon>Tracheophyta</taxon>
        <taxon>Spermatophyta</taxon>
        <taxon>Magnoliopsida</taxon>
        <taxon>eudicotyledons</taxon>
        <taxon>Gunneridae</taxon>
        <taxon>Pentapetalae</taxon>
        <taxon>asterids</taxon>
        <taxon>Ericales</taxon>
        <taxon>Ericaceae</taxon>
        <taxon>Ericoideae</taxon>
        <taxon>Rhodoreae</taxon>
        <taxon>Rhododendron</taxon>
    </lineage>
</organism>
<protein>
    <submittedName>
        <fullName evidence="2">Uncharacterized protein</fullName>
    </submittedName>
</protein>
<feature type="region of interest" description="Disordered" evidence="1">
    <location>
        <begin position="1"/>
        <end position="24"/>
    </location>
</feature>
<comment type="caution">
    <text evidence="2">The sequence shown here is derived from an EMBL/GenBank/DDBJ whole genome shotgun (WGS) entry which is preliminary data.</text>
</comment>
<proteinExistence type="predicted"/>